<evidence type="ECO:0000313" key="1">
    <source>
        <dbReference type="EMBL" id="KAK0050171.1"/>
    </source>
</evidence>
<dbReference type="EMBL" id="JASAOG010000117">
    <property type="protein sequence ID" value="KAK0050171.1"/>
    <property type="molecule type" value="Genomic_DNA"/>
</dbReference>
<organism evidence="1 2">
    <name type="scientific">Biomphalaria pfeifferi</name>
    <name type="common">Bloodfluke planorb</name>
    <name type="synonym">Freshwater snail</name>
    <dbReference type="NCBI Taxonomy" id="112525"/>
    <lineage>
        <taxon>Eukaryota</taxon>
        <taxon>Metazoa</taxon>
        <taxon>Spiralia</taxon>
        <taxon>Lophotrochozoa</taxon>
        <taxon>Mollusca</taxon>
        <taxon>Gastropoda</taxon>
        <taxon>Heterobranchia</taxon>
        <taxon>Euthyneura</taxon>
        <taxon>Panpulmonata</taxon>
        <taxon>Hygrophila</taxon>
        <taxon>Lymnaeoidea</taxon>
        <taxon>Planorbidae</taxon>
        <taxon>Biomphalaria</taxon>
    </lineage>
</organism>
<comment type="caution">
    <text evidence="1">The sequence shown here is derived from an EMBL/GenBank/DDBJ whole genome shotgun (WGS) entry which is preliminary data.</text>
</comment>
<proteinExistence type="predicted"/>
<evidence type="ECO:0000313" key="2">
    <source>
        <dbReference type="Proteomes" id="UP001233172"/>
    </source>
</evidence>
<keyword evidence="2" id="KW-1185">Reference proteome</keyword>
<dbReference type="Proteomes" id="UP001233172">
    <property type="component" value="Unassembled WGS sequence"/>
</dbReference>
<gene>
    <name evidence="1" type="ORF">Bpfe_020389</name>
</gene>
<reference evidence="1" key="2">
    <citation type="submission" date="2023-04" db="EMBL/GenBank/DDBJ databases">
        <authorList>
            <person name="Bu L."/>
            <person name="Lu L."/>
            <person name="Laidemitt M.R."/>
            <person name="Zhang S.M."/>
            <person name="Mutuku M."/>
            <person name="Mkoji G."/>
            <person name="Steinauer M."/>
            <person name="Loker E.S."/>
        </authorList>
    </citation>
    <scope>NUCLEOTIDE SEQUENCE</scope>
    <source>
        <strain evidence="1">KasaAsao</strain>
        <tissue evidence="1">Whole Snail</tissue>
    </source>
</reference>
<dbReference type="AlphaFoldDB" id="A0AAD8B926"/>
<name>A0AAD8B926_BIOPF</name>
<reference evidence="1" key="1">
    <citation type="journal article" date="2023" name="PLoS Negl. Trop. Dis.">
        <title>A genome sequence for Biomphalaria pfeifferi, the major vector snail for the human-infecting parasite Schistosoma mansoni.</title>
        <authorList>
            <person name="Bu L."/>
            <person name="Lu L."/>
            <person name="Laidemitt M.R."/>
            <person name="Zhang S.M."/>
            <person name="Mutuku M."/>
            <person name="Mkoji G."/>
            <person name="Steinauer M."/>
            <person name="Loker E.S."/>
        </authorList>
    </citation>
    <scope>NUCLEOTIDE SEQUENCE</scope>
    <source>
        <strain evidence="1">KasaAsao</strain>
    </source>
</reference>
<protein>
    <submittedName>
        <fullName evidence="1">Uncharacterized protein</fullName>
    </submittedName>
</protein>
<accession>A0AAD8B926</accession>
<sequence length="96" mass="11165">MFESLREGVYCADKKDVITLTNRKGGLLFTVRFPFLGQSWDFCQLGDSAGRFVTLDKYWTVYSARTFQNNGGKEKKSYNLRKTIKIREIENIINNL</sequence>